<gene>
    <name evidence="2" type="ORF">NC658_14975</name>
</gene>
<dbReference type="Proteomes" id="UP001523263">
    <property type="component" value="Unassembled WGS sequence"/>
</dbReference>
<protein>
    <submittedName>
        <fullName evidence="2">Uncharacterized protein</fullName>
    </submittedName>
</protein>
<sequence>MSPKPWDSPRRELSASRSAKCVQPLSRGSSAGSATTHDHRVDHLGLPLGRAFLAGGPAGPGDAQRQMRRPRGRQLGVTVVTRRPYGSGRGVGRGDITWKGPSPVKA</sequence>
<comment type="caution">
    <text evidence="2">The sequence shown here is derived from an EMBL/GenBank/DDBJ whole genome shotgun (WGS) entry which is preliminary data.</text>
</comment>
<evidence type="ECO:0000256" key="1">
    <source>
        <dbReference type="SAM" id="MobiDB-lite"/>
    </source>
</evidence>
<dbReference type="RefSeq" id="WP_251098518.1">
    <property type="nucleotide sequence ID" value="NZ_JAMQBH010000006.1"/>
</dbReference>
<dbReference type="EMBL" id="JAMQBH010000006">
    <property type="protein sequence ID" value="MCM2514560.1"/>
    <property type="molecule type" value="Genomic_DNA"/>
</dbReference>
<evidence type="ECO:0000313" key="2">
    <source>
        <dbReference type="EMBL" id="MCM2514560.1"/>
    </source>
</evidence>
<accession>A0ABT0VT84</accession>
<feature type="region of interest" description="Disordered" evidence="1">
    <location>
        <begin position="1"/>
        <end position="106"/>
    </location>
</feature>
<organism evidence="2 3">
    <name type="scientific">Streptomyces griseoincarnatus</name>
    <dbReference type="NCBI Taxonomy" id="29305"/>
    <lineage>
        <taxon>Bacteria</taxon>
        <taxon>Bacillati</taxon>
        <taxon>Actinomycetota</taxon>
        <taxon>Actinomycetes</taxon>
        <taxon>Kitasatosporales</taxon>
        <taxon>Streptomycetaceae</taxon>
        <taxon>Streptomyces</taxon>
        <taxon>Streptomyces griseoincarnatus group</taxon>
    </lineage>
</organism>
<reference evidence="2 3" key="1">
    <citation type="submission" date="2022-06" db="EMBL/GenBank/DDBJ databases">
        <title>Whole genome sequence of Streptomyces griseoincarnatus RB7AG.</title>
        <authorList>
            <person name="Ray L."/>
            <person name="Behera S."/>
            <person name="Panda A.N."/>
        </authorList>
    </citation>
    <scope>NUCLEOTIDE SEQUENCE [LARGE SCALE GENOMIC DNA]</scope>
    <source>
        <strain evidence="2 3">RB7AG</strain>
    </source>
</reference>
<name>A0ABT0VT84_STRGI</name>
<feature type="compositionally biased region" description="Polar residues" evidence="1">
    <location>
        <begin position="26"/>
        <end position="35"/>
    </location>
</feature>
<proteinExistence type="predicted"/>
<evidence type="ECO:0000313" key="3">
    <source>
        <dbReference type="Proteomes" id="UP001523263"/>
    </source>
</evidence>
<keyword evidence="3" id="KW-1185">Reference proteome</keyword>